<sequence length="408" mass="45693">MERFGRLGKRDRRLEEEKTAKFKVCAQPSGSFSEDGTWSGKWCWSSLASTTFTWLNYGKMDRRREEMSFSVIPTSDSYFLSIPLFQVKEDLSGGNNVDSCMEEALKIPAPDPLRSASCSKRLVKIAKTLQVTHLIKKTLEAILNFKYSGGPGHVEGYYRNLSLGLHVEVEPSVFFTRVSTLPATRLQLSEGDVLSVSGPLLLQGFSLTELPASKKTVCLAVRNGKHHQQREIHQVGKSSKNEEFRSSFGFLKNNSQSSNEITGVVCLSFRRSVTEGRVTLNQNPVVPSSLSSAVVTHPKRNEWAEGPQCGKNSPILLLSKKCDYSCDKTQKRGHKEDNMTGVEHTVPLEEGKGGAEESKPCSKVKEMNAHSAHFYTRPISGAEFTQRCRQQSFHCLLSFWPYEKEKRA</sequence>
<gene>
    <name evidence="1" type="ORF">Anapl_16859</name>
</gene>
<name>R0L147_ANAPL</name>
<protein>
    <submittedName>
        <fullName evidence="1">NIK-and IKBKB-binding protein</fullName>
    </submittedName>
</protein>
<dbReference type="EMBL" id="KB745242">
    <property type="protein sequence ID" value="EOA93962.1"/>
    <property type="molecule type" value="Genomic_DNA"/>
</dbReference>
<keyword evidence="2" id="KW-1185">Reference proteome</keyword>
<organism evidence="1 2">
    <name type="scientific">Anas platyrhynchos</name>
    <name type="common">Mallard</name>
    <name type="synonym">Anas boschas</name>
    <dbReference type="NCBI Taxonomy" id="8839"/>
    <lineage>
        <taxon>Eukaryota</taxon>
        <taxon>Metazoa</taxon>
        <taxon>Chordata</taxon>
        <taxon>Craniata</taxon>
        <taxon>Vertebrata</taxon>
        <taxon>Euteleostomi</taxon>
        <taxon>Archelosauria</taxon>
        <taxon>Archosauria</taxon>
        <taxon>Dinosauria</taxon>
        <taxon>Saurischia</taxon>
        <taxon>Theropoda</taxon>
        <taxon>Coelurosauria</taxon>
        <taxon>Aves</taxon>
        <taxon>Neognathae</taxon>
        <taxon>Galloanserae</taxon>
        <taxon>Anseriformes</taxon>
        <taxon>Anatidae</taxon>
        <taxon>Anatinae</taxon>
        <taxon>Anas</taxon>
    </lineage>
</organism>
<reference evidence="2" key="1">
    <citation type="journal article" date="2013" name="Nat. Genet.">
        <title>The duck genome and transcriptome provide insight into an avian influenza virus reservoir species.</title>
        <authorList>
            <person name="Huang Y."/>
            <person name="Li Y."/>
            <person name="Burt D.W."/>
            <person name="Chen H."/>
            <person name="Zhang Y."/>
            <person name="Qian W."/>
            <person name="Kim H."/>
            <person name="Gan S."/>
            <person name="Zhao Y."/>
            <person name="Li J."/>
            <person name="Yi K."/>
            <person name="Feng H."/>
            <person name="Zhu P."/>
            <person name="Li B."/>
            <person name="Liu Q."/>
            <person name="Fairley S."/>
            <person name="Magor K.E."/>
            <person name="Du Z."/>
            <person name="Hu X."/>
            <person name="Goodman L."/>
            <person name="Tafer H."/>
            <person name="Vignal A."/>
            <person name="Lee T."/>
            <person name="Kim K.W."/>
            <person name="Sheng Z."/>
            <person name="An Y."/>
            <person name="Searle S."/>
            <person name="Herrero J."/>
            <person name="Groenen M.A."/>
            <person name="Crooijmans R.P."/>
            <person name="Faraut T."/>
            <person name="Cai Q."/>
            <person name="Webster R.G."/>
            <person name="Aldridge J.R."/>
            <person name="Warren W.C."/>
            <person name="Bartschat S."/>
            <person name="Kehr S."/>
            <person name="Marz M."/>
            <person name="Stadler P.F."/>
            <person name="Smith J."/>
            <person name="Kraus R.H."/>
            <person name="Zhao Y."/>
            <person name="Ren L."/>
            <person name="Fei J."/>
            <person name="Morisson M."/>
            <person name="Kaiser P."/>
            <person name="Griffin D.K."/>
            <person name="Rao M."/>
            <person name="Pitel F."/>
            <person name="Wang J."/>
            <person name="Li N."/>
        </authorList>
    </citation>
    <scope>NUCLEOTIDE SEQUENCE [LARGE SCALE GENOMIC DNA]</scope>
</reference>
<evidence type="ECO:0000313" key="2">
    <source>
        <dbReference type="Proteomes" id="UP000296049"/>
    </source>
</evidence>
<dbReference type="Proteomes" id="UP000296049">
    <property type="component" value="Unassembled WGS sequence"/>
</dbReference>
<dbReference type="AlphaFoldDB" id="R0L147"/>
<proteinExistence type="predicted"/>
<evidence type="ECO:0000313" key="1">
    <source>
        <dbReference type="EMBL" id="EOA93962.1"/>
    </source>
</evidence>
<accession>R0L147</accession>